<dbReference type="CDD" id="cd00156">
    <property type="entry name" value="REC"/>
    <property type="match status" value="1"/>
</dbReference>
<dbReference type="PROSITE" id="PS50887">
    <property type="entry name" value="GGDEF"/>
    <property type="match status" value="1"/>
</dbReference>
<dbReference type="Pfam" id="PF01814">
    <property type="entry name" value="Hemerythrin"/>
    <property type="match status" value="1"/>
</dbReference>
<dbReference type="SUPFAM" id="SSF47188">
    <property type="entry name" value="Hemerythrin-like"/>
    <property type="match status" value="1"/>
</dbReference>
<dbReference type="GO" id="GO:0052621">
    <property type="term" value="F:diguanylate cyclase activity"/>
    <property type="evidence" value="ECO:0007669"/>
    <property type="project" value="TreeGrafter"/>
</dbReference>
<dbReference type="InterPro" id="IPR001789">
    <property type="entry name" value="Sig_transdc_resp-reg_receiver"/>
</dbReference>
<dbReference type="Pfam" id="PF00990">
    <property type="entry name" value="GGDEF"/>
    <property type="match status" value="1"/>
</dbReference>
<dbReference type="OrthoDB" id="9805474at2"/>
<accession>A0A1T5ANM6</accession>
<feature type="modified residue" description="4-aspartylphosphate" evidence="6">
    <location>
        <position position="180"/>
    </location>
</feature>
<dbReference type="SMART" id="SM00267">
    <property type="entry name" value="GGDEF"/>
    <property type="match status" value="1"/>
</dbReference>
<keyword evidence="10" id="KW-1185">Reference proteome</keyword>
<sequence>MRILHIANNPNLSTQIKTAIRDRYNGYETVTFDELKNHEKNIDYYRLIIIEADCTSQEQCEIVLNKILEAKKYLVNTIIISHGMSVAMKEHLYDNGVMAIIDRDKIDLKRFRRYISSIESETQTIGSLKNMKIAVVDDSRFSLQVLQDFFDKSGIHTVDYYNDSEKFLNSDLKYDLYVIDLVMPVYDGEDVIHRIREQNNDGIIILVTQYGDVRAISHCLSIGADDFILKPLDFKLFMLRLSSCIKNYKVKKKNINKTNKLYQRATRDSLTGAYNRSYLKEKFSKEFLKGCKNGETFSVILFDLDFFKQINDEYGHQKGDLVLKGTADLVSKLIRKTDVLCRWGGEEFLVLLPGAHIEEATIVAEKIRREVESLRVKGVKKITSSFGVTQCQKEDTEDSLFKRVDNSLYLAKLTGRNKVVYDEEVYIAKGGIPVNIDWGPFFRSGNPQIDKEHEELISISNDIISNCFIEDNLEEILVMFKRLLDHVSLHFENEEAILLEHSYEEYEQHKKIHNDLVIKAKNMYDALEKGLISPIAVVKYVVQDVVVGHIIKSDFDFFELFNK</sequence>
<dbReference type="InterPro" id="IPR011006">
    <property type="entry name" value="CheY-like_superfamily"/>
</dbReference>
<dbReference type="AlphaFoldDB" id="A0A1T5ANM6"/>
<evidence type="ECO:0000313" key="10">
    <source>
        <dbReference type="Proteomes" id="UP000243406"/>
    </source>
</evidence>
<dbReference type="GO" id="GO:0000160">
    <property type="term" value="P:phosphorelay signal transduction system"/>
    <property type="evidence" value="ECO:0007669"/>
    <property type="project" value="InterPro"/>
</dbReference>
<feature type="domain" description="Response regulatory" evidence="7">
    <location>
        <begin position="132"/>
        <end position="245"/>
    </location>
</feature>
<dbReference type="InterPro" id="IPR012312">
    <property type="entry name" value="Hemerythrin-like"/>
</dbReference>
<dbReference type="NCBIfam" id="TIGR00254">
    <property type="entry name" value="GGDEF"/>
    <property type="match status" value="1"/>
</dbReference>
<dbReference type="InterPro" id="IPR043128">
    <property type="entry name" value="Rev_trsase/Diguanyl_cyclase"/>
</dbReference>
<comment type="function">
    <text evidence="5">May play the central regulatory role in sporulation. It may be an element of the effector pathway responsible for the activation of sporulation genes in response to nutritional stress. Spo0A may act in concert with spo0H (a sigma factor) to control the expression of some genes that are critical to the sporulation process.</text>
</comment>
<evidence type="ECO:0000259" key="8">
    <source>
        <dbReference type="PROSITE" id="PS50887"/>
    </source>
</evidence>
<evidence type="ECO:0000256" key="2">
    <source>
        <dbReference type="ARBA" id="ARBA00018672"/>
    </source>
</evidence>
<dbReference type="InterPro" id="IPR029787">
    <property type="entry name" value="Nucleotide_cyclase"/>
</dbReference>
<dbReference type="Proteomes" id="UP000243406">
    <property type="component" value="Unassembled WGS sequence"/>
</dbReference>
<dbReference type="SMART" id="SM00448">
    <property type="entry name" value="REC"/>
    <property type="match status" value="1"/>
</dbReference>
<keyword evidence="4" id="KW-0408">Iron</keyword>
<dbReference type="SUPFAM" id="SSF52172">
    <property type="entry name" value="CheY-like"/>
    <property type="match status" value="1"/>
</dbReference>
<dbReference type="PROSITE" id="PS50110">
    <property type="entry name" value="RESPONSE_REGULATORY"/>
    <property type="match status" value="1"/>
</dbReference>
<dbReference type="GO" id="GO:0046872">
    <property type="term" value="F:metal ion binding"/>
    <property type="evidence" value="ECO:0007669"/>
    <property type="project" value="UniProtKB-KW"/>
</dbReference>
<dbReference type="InterPro" id="IPR035938">
    <property type="entry name" value="Hemerythrin-like_sf"/>
</dbReference>
<dbReference type="GO" id="GO:0005886">
    <property type="term" value="C:plasma membrane"/>
    <property type="evidence" value="ECO:0007669"/>
    <property type="project" value="TreeGrafter"/>
</dbReference>
<dbReference type="EMBL" id="FUYN01000002">
    <property type="protein sequence ID" value="SKB36417.1"/>
    <property type="molecule type" value="Genomic_DNA"/>
</dbReference>
<dbReference type="InterPro" id="IPR016131">
    <property type="entry name" value="Haemerythrin_Fe_BS"/>
</dbReference>
<evidence type="ECO:0000313" key="9">
    <source>
        <dbReference type="EMBL" id="SKB36417.1"/>
    </source>
</evidence>
<dbReference type="Pfam" id="PF00072">
    <property type="entry name" value="Response_reg"/>
    <property type="match status" value="1"/>
</dbReference>
<organism evidence="9 10">
    <name type="scientific">Acetoanaerobium noterae</name>
    <dbReference type="NCBI Taxonomy" id="745369"/>
    <lineage>
        <taxon>Bacteria</taxon>
        <taxon>Bacillati</taxon>
        <taxon>Bacillota</taxon>
        <taxon>Clostridia</taxon>
        <taxon>Peptostreptococcales</taxon>
        <taxon>Filifactoraceae</taxon>
        <taxon>Acetoanaerobium</taxon>
    </lineage>
</organism>
<dbReference type="FunFam" id="3.30.70.270:FF:000001">
    <property type="entry name" value="Diguanylate cyclase domain protein"/>
    <property type="match status" value="1"/>
</dbReference>
<proteinExistence type="inferred from homology"/>
<dbReference type="InterPro" id="IPR000160">
    <property type="entry name" value="GGDEF_dom"/>
</dbReference>
<dbReference type="CDD" id="cd12107">
    <property type="entry name" value="Hemerythrin"/>
    <property type="match status" value="1"/>
</dbReference>
<evidence type="ECO:0000256" key="6">
    <source>
        <dbReference type="PROSITE-ProRule" id="PRU00169"/>
    </source>
</evidence>
<gene>
    <name evidence="9" type="ORF">SAMN02745120_1048</name>
</gene>
<evidence type="ECO:0000256" key="4">
    <source>
        <dbReference type="ARBA" id="ARBA00023004"/>
    </source>
</evidence>
<dbReference type="InterPro" id="IPR012827">
    <property type="entry name" value="Hemerythrin_metal-bd"/>
</dbReference>
<evidence type="ECO:0000256" key="5">
    <source>
        <dbReference type="ARBA" id="ARBA00024867"/>
    </source>
</evidence>
<dbReference type="Gene3D" id="3.30.70.270">
    <property type="match status" value="1"/>
</dbReference>
<dbReference type="GO" id="GO:0043709">
    <property type="term" value="P:cell adhesion involved in single-species biofilm formation"/>
    <property type="evidence" value="ECO:0007669"/>
    <property type="project" value="TreeGrafter"/>
</dbReference>
<dbReference type="Gene3D" id="1.20.120.50">
    <property type="entry name" value="Hemerythrin-like"/>
    <property type="match status" value="1"/>
</dbReference>
<dbReference type="RefSeq" id="WP_159446395.1">
    <property type="nucleotide sequence ID" value="NZ_FUYN01000002.1"/>
</dbReference>
<keyword evidence="6" id="KW-0597">Phosphoprotein</keyword>
<dbReference type="PANTHER" id="PTHR45138:SF9">
    <property type="entry name" value="DIGUANYLATE CYCLASE DGCM-RELATED"/>
    <property type="match status" value="1"/>
</dbReference>
<dbReference type="NCBIfam" id="TIGR02481">
    <property type="entry name" value="hemeryth_dom"/>
    <property type="match status" value="1"/>
</dbReference>
<keyword evidence="3" id="KW-0479">Metal-binding</keyword>
<dbReference type="InterPro" id="IPR050469">
    <property type="entry name" value="Diguanylate_Cyclase"/>
</dbReference>
<reference evidence="10" key="1">
    <citation type="submission" date="2017-02" db="EMBL/GenBank/DDBJ databases">
        <authorList>
            <person name="Varghese N."/>
            <person name="Submissions S."/>
        </authorList>
    </citation>
    <scope>NUCLEOTIDE SEQUENCE [LARGE SCALE GENOMIC DNA]</scope>
    <source>
        <strain evidence="10">ATCC 35199</strain>
    </source>
</reference>
<dbReference type="SUPFAM" id="SSF55073">
    <property type="entry name" value="Nucleotide cyclase"/>
    <property type="match status" value="1"/>
</dbReference>
<dbReference type="PROSITE" id="PS00550">
    <property type="entry name" value="HEMERYTHRINS"/>
    <property type="match status" value="1"/>
</dbReference>
<dbReference type="CDD" id="cd01949">
    <property type="entry name" value="GGDEF"/>
    <property type="match status" value="1"/>
</dbReference>
<dbReference type="GO" id="GO:1902201">
    <property type="term" value="P:negative regulation of bacterial-type flagellum-dependent cell motility"/>
    <property type="evidence" value="ECO:0007669"/>
    <property type="project" value="TreeGrafter"/>
</dbReference>
<name>A0A1T5ANM6_9FIRM</name>
<evidence type="ECO:0000259" key="7">
    <source>
        <dbReference type="PROSITE" id="PS50110"/>
    </source>
</evidence>
<feature type="domain" description="GGDEF" evidence="8">
    <location>
        <begin position="295"/>
        <end position="424"/>
    </location>
</feature>
<protein>
    <recommendedName>
        <fullName evidence="2">Stage 0 sporulation protein A homolog</fullName>
    </recommendedName>
</protein>
<evidence type="ECO:0000256" key="3">
    <source>
        <dbReference type="ARBA" id="ARBA00022723"/>
    </source>
</evidence>
<dbReference type="PANTHER" id="PTHR45138">
    <property type="entry name" value="REGULATORY COMPONENTS OF SENSORY TRANSDUCTION SYSTEM"/>
    <property type="match status" value="1"/>
</dbReference>
<evidence type="ECO:0000256" key="1">
    <source>
        <dbReference type="ARBA" id="ARBA00010587"/>
    </source>
</evidence>
<dbReference type="Gene3D" id="3.40.50.2300">
    <property type="match status" value="1"/>
</dbReference>
<comment type="similarity">
    <text evidence="1">Belongs to the hemerythrin family.</text>
</comment>